<evidence type="ECO:0000313" key="3">
    <source>
        <dbReference type="Proteomes" id="UP000507470"/>
    </source>
</evidence>
<gene>
    <name evidence="2" type="ORF">MCOR_12720</name>
</gene>
<proteinExistence type="predicted"/>
<reference evidence="2 3" key="1">
    <citation type="submission" date="2020-06" db="EMBL/GenBank/DDBJ databases">
        <authorList>
            <person name="Li R."/>
            <person name="Bekaert M."/>
        </authorList>
    </citation>
    <scope>NUCLEOTIDE SEQUENCE [LARGE SCALE GENOMIC DNA]</scope>
    <source>
        <strain evidence="3">wild</strain>
    </source>
</reference>
<feature type="transmembrane region" description="Helical" evidence="1">
    <location>
        <begin position="166"/>
        <end position="191"/>
    </location>
</feature>
<dbReference type="EMBL" id="CACVKT020002165">
    <property type="protein sequence ID" value="CAC5375865.1"/>
    <property type="molecule type" value="Genomic_DNA"/>
</dbReference>
<evidence type="ECO:0008006" key="4">
    <source>
        <dbReference type="Google" id="ProtNLM"/>
    </source>
</evidence>
<evidence type="ECO:0000313" key="2">
    <source>
        <dbReference type="EMBL" id="CAC5375865.1"/>
    </source>
</evidence>
<dbReference type="AlphaFoldDB" id="A0A6J8AXR5"/>
<organism evidence="2 3">
    <name type="scientific">Mytilus coruscus</name>
    <name type="common">Sea mussel</name>
    <dbReference type="NCBI Taxonomy" id="42192"/>
    <lineage>
        <taxon>Eukaryota</taxon>
        <taxon>Metazoa</taxon>
        <taxon>Spiralia</taxon>
        <taxon>Lophotrochozoa</taxon>
        <taxon>Mollusca</taxon>
        <taxon>Bivalvia</taxon>
        <taxon>Autobranchia</taxon>
        <taxon>Pteriomorphia</taxon>
        <taxon>Mytilida</taxon>
        <taxon>Mytiloidea</taxon>
        <taxon>Mytilidae</taxon>
        <taxon>Mytilinae</taxon>
        <taxon>Mytilus</taxon>
    </lineage>
</organism>
<sequence>MRYLKRQHASGLPPPNVTTMLLREYVFAADYGCEAYKSTGVKGKLDFQFTECLEQKHFGFICEDGVTEAGENISWYEAYQQCKDNGSKLLLDPAKLPTDETESWYWVSLLRRTDFIWGKDFKKPICVAARIQTDGNYTLESQFCNKNLEALCHRHVMSINDGSSKIVANATVFGSAGGAFIILAGIIVVVYKKSR</sequence>
<keyword evidence="1" id="KW-0472">Membrane</keyword>
<keyword evidence="1" id="KW-0812">Transmembrane</keyword>
<evidence type="ECO:0000256" key="1">
    <source>
        <dbReference type="SAM" id="Phobius"/>
    </source>
</evidence>
<accession>A0A6J8AXR5</accession>
<protein>
    <recommendedName>
        <fullName evidence="4">C-type lectin domain-containing protein</fullName>
    </recommendedName>
</protein>
<dbReference type="Proteomes" id="UP000507470">
    <property type="component" value="Unassembled WGS sequence"/>
</dbReference>
<name>A0A6J8AXR5_MYTCO</name>
<keyword evidence="1" id="KW-1133">Transmembrane helix</keyword>
<keyword evidence="3" id="KW-1185">Reference proteome</keyword>